<keyword evidence="2" id="KW-1185">Reference proteome</keyword>
<proteinExistence type="predicted"/>
<gene>
    <name evidence="1" type="ORF">TWF506_001717</name>
</gene>
<evidence type="ECO:0000313" key="1">
    <source>
        <dbReference type="EMBL" id="KAK6521506.1"/>
    </source>
</evidence>
<comment type="caution">
    <text evidence="1">The sequence shown here is derived from an EMBL/GenBank/DDBJ whole genome shotgun (WGS) entry which is preliminary data.</text>
</comment>
<organism evidence="1 2">
    <name type="scientific">Arthrobotrys conoides</name>
    <dbReference type="NCBI Taxonomy" id="74498"/>
    <lineage>
        <taxon>Eukaryota</taxon>
        <taxon>Fungi</taxon>
        <taxon>Dikarya</taxon>
        <taxon>Ascomycota</taxon>
        <taxon>Pezizomycotina</taxon>
        <taxon>Orbiliomycetes</taxon>
        <taxon>Orbiliales</taxon>
        <taxon>Orbiliaceae</taxon>
        <taxon>Arthrobotrys</taxon>
    </lineage>
</organism>
<sequence>MMLPGGGGYVSKKLGRRYHQHHTAAKTTTHVRASNLSSPDTQKYRHGHKHKHWILDRVEAASIVLRIKDLGDFISWSSYPFFVFVLSRSPQDKIGSTIQRIQINVAIEGPRVRMLVENTHTDGGACVCGP</sequence>
<name>A0AAN8RYT8_9PEZI</name>
<dbReference type="EMBL" id="JAVHJM010000001">
    <property type="protein sequence ID" value="KAK6521506.1"/>
    <property type="molecule type" value="Genomic_DNA"/>
</dbReference>
<dbReference type="AlphaFoldDB" id="A0AAN8RYT8"/>
<evidence type="ECO:0000313" key="2">
    <source>
        <dbReference type="Proteomes" id="UP001307849"/>
    </source>
</evidence>
<reference evidence="1 2" key="1">
    <citation type="submission" date="2019-10" db="EMBL/GenBank/DDBJ databases">
        <authorList>
            <person name="Palmer J.M."/>
        </authorList>
    </citation>
    <scope>NUCLEOTIDE SEQUENCE [LARGE SCALE GENOMIC DNA]</scope>
    <source>
        <strain evidence="1 2">TWF506</strain>
    </source>
</reference>
<protein>
    <submittedName>
        <fullName evidence="1">Uncharacterized protein</fullName>
    </submittedName>
</protein>
<dbReference type="Proteomes" id="UP001307849">
    <property type="component" value="Unassembled WGS sequence"/>
</dbReference>
<accession>A0AAN8RYT8</accession>